<comment type="caution">
    <text evidence="2">The sequence shown here is derived from an EMBL/GenBank/DDBJ whole genome shotgun (WGS) entry which is preliminary data.</text>
</comment>
<protein>
    <submittedName>
        <fullName evidence="2">DUF3298 domain-containing protein</fullName>
    </submittedName>
</protein>
<accession>A0ABW5V6C1</accession>
<organism evidence="2 3">
    <name type="scientific">Lentibacillus juripiscarius</name>
    <dbReference type="NCBI Taxonomy" id="257446"/>
    <lineage>
        <taxon>Bacteria</taxon>
        <taxon>Bacillati</taxon>
        <taxon>Bacillota</taxon>
        <taxon>Bacilli</taxon>
        <taxon>Bacillales</taxon>
        <taxon>Bacillaceae</taxon>
        <taxon>Lentibacillus</taxon>
    </lineage>
</organism>
<dbReference type="Pfam" id="PF11738">
    <property type="entry name" value="DUF3298"/>
    <property type="match status" value="1"/>
</dbReference>
<dbReference type="Gene3D" id="3.90.640.20">
    <property type="entry name" value="Heat-shock cognate protein, ATPase"/>
    <property type="match status" value="1"/>
</dbReference>
<dbReference type="EMBL" id="JBHUNA010000024">
    <property type="protein sequence ID" value="MFD2761607.1"/>
    <property type="molecule type" value="Genomic_DNA"/>
</dbReference>
<name>A0ABW5V6C1_9BACI</name>
<keyword evidence="3" id="KW-1185">Reference proteome</keyword>
<gene>
    <name evidence="2" type="ORF">ACFSUO_11655</name>
</gene>
<dbReference type="Proteomes" id="UP001597502">
    <property type="component" value="Unassembled WGS sequence"/>
</dbReference>
<evidence type="ECO:0000313" key="3">
    <source>
        <dbReference type="Proteomes" id="UP001597502"/>
    </source>
</evidence>
<dbReference type="Gene3D" id="3.30.565.40">
    <property type="entry name" value="Fervidobacterium nodosum Rt17-B1 like"/>
    <property type="match status" value="1"/>
</dbReference>
<dbReference type="RefSeq" id="WP_382394274.1">
    <property type="nucleotide sequence ID" value="NZ_JBHUNA010000024.1"/>
</dbReference>
<feature type="domain" description="DUF3298" evidence="1">
    <location>
        <begin position="115"/>
        <end position="184"/>
    </location>
</feature>
<evidence type="ECO:0000313" key="2">
    <source>
        <dbReference type="EMBL" id="MFD2761607.1"/>
    </source>
</evidence>
<reference evidence="3" key="1">
    <citation type="journal article" date="2019" name="Int. J. Syst. Evol. Microbiol.">
        <title>The Global Catalogue of Microorganisms (GCM) 10K type strain sequencing project: providing services to taxonomists for standard genome sequencing and annotation.</title>
        <authorList>
            <consortium name="The Broad Institute Genomics Platform"/>
            <consortium name="The Broad Institute Genome Sequencing Center for Infectious Disease"/>
            <person name="Wu L."/>
            <person name="Ma J."/>
        </authorList>
    </citation>
    <scope>NUCLEOTIDE SEQUENCE [LARGE SCALE GENOMIC DNA]</scope>
    <source>
        <strain evidence="3">TISTR 1535</strain>
    </source>
</reference>
<evidence type="ECO:0000259" key="1">
    <source>
        <dbReference type="Pfam" id="PF11738"/>
    </source>
</evidence>
<dbReference type="InterPro" id="IPR037126">
    <property type="entry name" value="PdaC/RsiV-like_sf"/>
</dbReference>
<dbReference type="InterPro" id="IPR021729">
    <property type="entry name" value="DUF3298"/>
</dbReference>
<sequence>MPDSLPVHIEPFKVSGGPGQQVVYPQVWGMADPSLQTFINQSIVRETQGLIDQQISDMADPIGQMVGEFEMKNNQRQILSLMLSNYAIHEMAAHGMTYLTSLTFDLETGKRCQLSDLFKPGSDYTSRISDMIKQQIKERGIQTLGEFTGIKPDQPFYIADKTLVIYFQLYELTPYVFGFPIFPLSVYELQDIIDENGPLSRMAINN</sequence>
<proteinExistence type="predicted"/>